<comment type="caution">
    <text evidence="2">The sequence shown here is derived from an EMBL/GenBank/DDBJ whole genome shotgun (WGS) entry which is preliminary data.</text>
</comment>
<dbReference type="AlphaFoldDB" id="S8CJ51"/>
<reference evidence="2 3" key="1">
    <citation type="journal article" date="2013" name="BMC Genomics">
        <title>The miniature genome of a carnivorous plant Genlisea aurea contains a low number of genes and short non-coding sequences.</title>
        <authorList>
            <person name="Leushkin E.V."/>
            <person name="Sutormin R.A."/>
            <person name="Nabieva E.R."/>
            <person name="Penin A.A."/>
            <person name="Kondrashov A.S."/>
            <person name="Logacheva M.D."/>
        </authorList>
    </citation>
    <scope>NUCLEOTIDE SEQUENCE [LARGE SCALE GENOMIC DNA]</scope>
</reference>
<feature type="region of interest" description="Disordered" evidence="1">
    <location>
        <begin position="1"/>
        <end position="79"/>
    </location>
</feature>
<name>S8CJ51_9LAMI</name>
<dbReference type="Proteomes" id="UP000015453">
    <property type="component" value="Unassembled WGS sequence"/>
</dbReference>
<gene>
    <name evidence="2" type="ORF">M569_08019</name>
</gene>
<feature type="compositionally biased region" description="Basic residues" evidence="1">
    <location>
        <begin position="70"/>
        <end position="79"/>
    </location>
</feature>
<sequence>QLQNKESDSPSAREDATPGTPPKRGADVDRTFNPELLTVAGERVSSKREQKRKGRTPEGGPGPSSPSQSKRPRKYKASD</sequence>
<keyword evidence="3" id="KW-1185">Reference proteome</keyword>
<feature type="non-terminal residue" evidence="2">
    <location>
        <position position="1"/>
    </location>
</feature>
<dbReference type="EMBL" id="AUSU01003494">
    <property type="protein sequence ID" value="EPS66760.1"/>
    <property type="molecule type" value="Genomic_DNA"/>
</dbReference>
<organism evidence="2 3">
    <name type="scientific">Genlisea aurea</name>
    <dbReference type="NCBI Taxonomy" id="192259"/>
    <lineage>
        <taxon>Eukaryota</taxon>
        <taxon>Viridiplantae</taxon>
        <taxon>Streptophyta</taxon>
        <taxon>Embryophyta</taxon>
        <taxon>Tracheophyta</taxon>
        <taxon>Spermatophyta</taxon>
        <taxon>Magnoliopsida</taxon>
        <taxon>eudicotyledons</taxon>
        <taxon>Gunneridae</taxon>
        <taxon>Pentapetalae</taxon>
        <taxon>asterids</taxon>
        <taxon>lamiids</taxon>
        <taxon>Lamiales</taxon>
        <taxon>Lentibulariaceae</taxon>
        <taxon>Genlisea</taxon>
    </lineage>
</organism>
<evidence type="ECO:0000313" key="2">
    <source>
        <dbReference type="EMBL" id="EPS66760.1"/>
    </source>
</evidence>
<accession>S8CJ51</accession>
<evidence type="ECO:0000256" key="1">
    <source>
        <dbReference type="SAM" id="MobiDB-lite"/>
    </source>
</evidence>
<dbReference type="OrthoDB" id="1700944at2759"/>
<feature type="compositionally biased region" description="Basic and acidic residues" evidence="1">
    <location>
        <begin position="1"/>
        <end position="16"/>
    </location>
</feature>
<proteinExistence type="predicted"/>
<evidence type="ECO:0000313" key="3">
    <source>
        <dbReference type="Proteomes" id="UP000015453"/>
    </source>
</evidence>
<protein>
    <submittedName>
        <fullName evidence="2">Uncharacterized protein</fullName>
    </submittedName>
</protein>